<dbReference type="GO" id="GO:0016620">
    <property type="term" value="F:oxidoreductase activity, acting on the aldehyde or oxo group of donors, NAD or NADP as acceptor"/>
    <property type="evidence" value="ECO:0007669"/>
    <property type="project" value="InterPro"/>
</dbReference>
<name>A0A8J4PZ94_9MYCE</name>
<reference evidence="6" key="1">
    <citation type="submission" date="2020-01" db="EMBL/GenBank/DDBJ databases">
        <title>Development of genomics and gene disruption for Polysphondylium violaceum indicates a role for the polyketide synthase stlB in stalk morphogenesis.</title>
        <authorList>
            <person name="Narita B."/>
            <person name="Kawabe Y."/>
            <person name="Kin K."/>
            <person name="Saito T."/>
            <person name="Gibbs R."/>
            <person name="Kuspa A."/>
            <person name="Muzny D."/>
            <person name="Queller D."/>
            <person name="Richards S."/>
            <person name="Strassman J."/>
            <person name="Sucgang R."/>
            <person name="Worley K."/>
            <person name="Schaap P."/>
        </authorList>
    </citation>
    <scope>NUCLEOTIDE SEQUENCE</scope>
    <source>
        <strain evidence="6">QSvi11</strain>
    </source>
</reference>
<dbReference type="InterPro" id="IPR015590">
    <property type="entry name" value="Aldehyde_DH_dom"/>
</dbReference>
<sequence>MLKLKIKEYDVEIHTSSFIKNEWWDHVDPNEMIDLINPATEELIGTYRAATREEVDLAVVAAKKALNKDSNWMTMSLLERGRLLNKLADRIESESEVMALIESLNMGKPIFESENFDMKQVVSTLRYFAGWTDKIGGKTIPLSSVSQSVAQSDNSTILTYTKQVPIGVVALILPWNFPLQLLMWKLAPCLAAGNTVVIKPSEITPLTTFYLAQLVKEVGFPPGVVNVVSGFGPIVGDALSSHMEIDKISFTGSTKVGKMVQVAATNSNLKQVSLELGGKSPIIVFDDCTNLDQVVLDSMHALFWNAGQCCSAGSRIYVQSSIYDLFVQKMEALVKNRVLGDPLEVTTQQGPQVSKTQLDSVLNYIDIGIKQKARLVCGGKRSDRKGYYIEPTVFADVKDSMTIAKEEIFGPVMCLIKFDTVDEAIEKANTSDYGLVGAVYTRDVNKAIIVSDRVKSGLVWVNTYNLIEASLPWGGFKSSGGGRDLSQYALMEYTETKTVVISAKF</sequence>
<feature type="active site" evidence="3">
    <location>
        <position position="275"/>
    </location>
</feature>
<accession>A0A8J4PZ94</accession>
<organism evidence="6 7">
    <name type="scientific">Polysphondylium violaceum</name>
    <dbReference type="NCBI Taxonomy" id="133409"/>
    <lineage>
        <taxon>Eukaryota</taxon>
        <taxon>Amoebozoa</taxon>
        <taxon>Evosea</taxon>
        <taxon>Eumycetozoa</taxon>
        <taxon>Dictyostelia</taxon>
        <taxon>Dictyosteliales</taxon>
        <taxon>Dictyosteliaceae</taxon>
        <taxon>Polysphondylium</taxon>
    </lineage>
</organism>
<dbReference type="AlphaFoldDB" id="A0A8J4PZ94"/>
<protein>
    <recommendedName>
        <fullName evidence="5">Aldehyde dehydrogenase domain-containing protein</fullName>
    </recommendedName>
</protein>
<dbReference type="EMBL" id="AJWJ01000121">
    <property type="protein sequence ID" value="KAF2074964.1"/>
    <property type="molecule type" value="Genomic_DNA"/>
</dbReference>
<dbReference type="FunFam" id="3.40.309.10:FF:000001">
    <property type="entry name" value="Mitochondrial aldehyde dehydrogenase 2"/>
    <property type="match status" value="1"/>
</dbReference>
<proteinExistence type="inferred from homology"/>
<dbReference type="PROSITE" id="PS00687">
    <property type="entry name" value="ALDEHYDE_DEHYDR_GLU"/>
    <property type="match status" value="1"/>
</dbReference>
<comment type="caution">
    <text evidence="6">The sequence shown here is derived from an EMBL/GenBank/DDBJ whole genome shotgun (WGS) entry which is preliminary data.</text>
</comment>
<evidence type="ECO:0000313" key="7">
    <source>
        <dbReference type="Proteomes" id="UP000695562"/>
    </source>
</evidence>
<evidence type="ECO:0000256" key="2">
    <source>
        <dbReference type="ARBA" id="ARBA00023002"/>
    </source>
</evidence>
<evidence type="ECO:0000256" key="3">
    <source>
        <dbReference type="PROSITE-ProRule" id="PRU10007"/>
    </source>
</evidence>
<feature type="domain" description="Aldehyde dehydrogenase" evidence="5">
    <location>
        <begin position="31"/>
        <end position="499"/>
    </location>
</feature>
<dbReference type="FunFam" id="3.40.605.10:FF:000001">
    <property type="entry name" value="Aldehyde dehydrogenase 1"/>
    <property type="match status" value="1"/>
</dbReference>
<dbReference type="InterPro" id="IPR016163">
    <property type="entry name" value="Ald_DH_C"/>
</dbReference>
<gene>
    <name evidence="6" type="ORF">CYY_003749</name>
</gene>
<dbReference type="Gene3D" id="3.40.605.10">
    <property type="entry name" value="Aldehyde Dehydrogenase, Chain A, domain 1"/>
    <property type="match status" value="1"/>
</dbReference>
<evidence type="ECO:0000259" key="5">
    <source>
        <dbReference type="Pfam" id="PF00171"/>
    </source>
</evidence>
<keyword evidence="7" id="KW-1185">Reference proteome</keyword>
<dbReference type="PANTHER" id="PTHR11699">
    <property type="entry name" value="ALDEHYDE DEHYDROGENASE-RELATED"/>
    <property type="match status" value="1"/>
</dbReference>
<dbReference type="Proteomes" id="UP000695562">
    <property type="component" value="Unassembled WGS sequence"/>
</dbReference>
<evidence type="ECO:0000256" key="1">
    <source>
        <dbReference type="ARBA" id="ARBA00009986"/>
    </source>
</evidence>
<dbReference type="Gene3D" id="3.40.309.10">
    <property type="entry name" value="Aldehyde Dehydrogenase, Chain A, domain 2"/>
    <property type="match status" value="1"/>
</dbReference>
<dbReference type="CDD" id="cd07091">
    <property type="entry name" value="ALDH_F1-2_Ald2-like"/>
    <property type="match status" value="1"/>
</dbReference>
<evidence type="ECO:0000313" key="6">
    <source>
        <dbReference type="EMBL" id="KAF2074964.1"/>
    </source>
</evidence>
<evidence type="ECO:0000256" key="4">
    <source>
        <dbReference type="RuleBase" id="RU003345"/>
    </source>
</evidence>
<dbReference type="InterPro" id="IPR016160">
    <property type="entry name" value="Ald_DH_CS_CYS"/>
</dbReference>
<dbReference type="PROSITE" id="PS00070">
    <property type="entry name" value="ALDEHYDE_DEHYDR_CYS"/>
    <property type="match status" value="1"/>
</dbReference>
<comment type="similarity">
    <text evidence="1 4">Belongs to the aldehyde dehydrogenase family.</text>
</comment>
<dbReference type="OrthoDB" id="310895at2759"/>
<dbReference type="Pfam" id="PF00171">
    <property type="entry name" value="Aldedh"/>
    <property type="match status" value="1"/>
</dbReference>
<dbReference type="InterPro" id="IPR016162">
    <property type="entry name" value="Ald_DH_N"/>
</dbReference>
<dbReference type="SUPFAM" id="SSF53720">
    <property type="entry name" value="ALDH-like"/>
    <property type="match status" value="1"/>
</dbReference>
<dbReference type="InterPro" id="IPR029510">
    <property type="entry name" value="Ald_DH_CS_GLU"/>
</dbReference>
<keyword evidence="2 4" id="KW-0560">Oxidoreductase</keyword>
<dbReference type="InterPro" id="IPR016161">
    <property type="entry name" value="Ald_DH/histidinol_DH"/>
</dbReference>